<proteinExistence type="predicted"/>
<dbReference type="Pfam" id="PF13966">
    <property type="entry name" value="zf-RVT"/>
    <property type="match status" value="1"/>
</dbReference>
<gene>
    <name evidence="2" type="ORF">Slati_1514900</name>
</gene>
<evidence type="ECO:0000313" key="2">
    <source>
        <dbReference type="EMBL" id="KAL0449585.1"/>
    </source>
</evidence>
<organism evidence="2">
    <name type="scientific">Sesamum latifolium</name>
    <dbReference type="NCBI Taxonomy" id="2727402"/>
    <lineage>
        <taxon>Eukaryota</taxon>
        <taxon>Viridiplantae</taxon>
        <taxon>Streptophyta</taxon>
        <taxon>Embryophyta</taxon>
        <taxon>Tracheophyta</taxon>
        <taxon>Spermatophyta</taxon>
        <taxon>Magnoliopsida</taxon>
        <taxon>eudicotyledons</taxon>
        <taxon>Gunneridae</taxon>
        <taxon>Pentapetalae</taxon>
        <taxon>asterids</taxon>
        <taxon>lamiids</taxon>
        <taxon>Lamiales</taxon>
        <taxon>Pedaliaceae</taxon>
        <taxon>Sesamum</taxon>
    </lineage>
</organism>
<protein>
    <recommendedName>
        <fullName evidence="1">Reverse transcriptase zinc-binding domain-containing protein</fullName>
    </recommendedName>
</protein>
<reference evidence="2" key="2">
    <citation type="journal article" date="2024" name="Plant">
        <title>Genomic evolution and insights into agronomic trait innovations of Sesamum species.</title>
        <authorList>
            <person name="Miao H."/>
            <person name="Wang L."/>
            <person name="Qu L."/>
            <person name="Liu H."/>
            <person name="Sun Y."/>
            <person name="Le M."/>
            <person name="Wang Q."/>
            <person name="Wei S."/>
            <person name="Zheng Y."/>
            <person name="Lin W."/>
            <person name="Duan Y."/>
            <person name="Cao H."/>
            <person name="Xiong S."/>
            <person name="Wang X."/>
            <person name="Wei L."/>
            <person name="Li C."/>
            <person name="Ma Q."/>
            <person name="Ju M."/>
            <person name="Zhao R."/>
            <person name="Li G."/>
            <person name="Mu C."/>
            <person name="Tian Q."/>
            <person name="Mei H."/>
            <person name="Zhang T."/>
            <person name="Gao T."/>
            <person name="Zhang H."/>
        </authorList>
    </citation>
    <scope>NUCLEOTIDE SEQUENCE</scope>
    <source>
        <strain evidence="2">KEN1</strain>
    </source>
</reference>
<accession>A0AAW2X7W9</accession>
<dbReference type="AlphaFoldDB" id="A0AAW2X7W9"/>
<name>A0AAW2X7W9_9LAMI</name>
<comment type="caution">
    <text evidence="2">The sequence shown here is derived from an EMBL/GenBank/DDBJ whole genome shotgun (WGS) entry which is preliminary data.</text>
</comment>
<sequence length="123" mass="14364">MLPNVIYHIGDGQDYIKWGTGRGQFDNAAAYELFHPPDPKVGRFSLFLGAFKIPRNAFILWLAIFGRLSTLDKPWLRHLDGMCILCSDEIVETHQHLFFDCQYAQRCISSIRQSVRFPWPYRD</sequence>
<feature type="domain" description="Reverse transcriptase zinc-binding" evidence="1">
    <location>
        <begin position="27"/>
        <end position="106"/>
    </location>
</feature>
<reference evidence="2" key="1">
    <citation type="submission" date="2020-06" db="EMBL/GenBank/DDBJ databases">
        <authorList>
            <person name="Li T."/>
            <person name="Hu X."/>
            <person name="Zhang T."/>
            <person name="Song X."/>
            <person name="Zhang H."/>
            <person name="Dai N."/>
            <person name="Sheng W."/>
            <person name="Hou X."/>
            <person name="Wei L."/>
        </authorList>
    </citation>
    <scope>NUCLEOTIDE SEQUENCE</scope>
    <source>
        <strain evidence="2">KEN1</strain>
        <tissue evidence="2">Leaf</tissue>
    </source>
</reference>
<evidence type="ECO:0000259" key="1">
    <source>
        <dbReference type="Pfam" id="PF13966"/>
    </source>
</evidence>
<dbReference type="EMBL" id="JACGWN010000005">
    <property type="protein sequence ID" value="KAL0449585.1"/>
    <property type="molecule type" value="Genomic_DNA"/>
</dbReference>
<dbReference type="InterPro" id="IPR026960">
    <property type="entry name" value="RVT-Znf"/>
</dbReference>